<organism evidence="1 2">
    <name type="scientific">Aeromonas media</name>
    <dbReference type="NCBI Taxonomy" id="651"/>
    <lineage>
        <taxon>Bacteria</taxon>
        <taxon>Pseudomonadati</taxon>
        <taxon>Pseudomonadota</taxon>
        <taxon>Gammaproteobacteria</taxon>
        <taxon>Aeromonadales</taxon>
        <taxon>Aeromonadaceae</taxon>
        <taxon>Aeromonas</taxon>
    </lineage>
</organism>
<keyword evidence="1" id="KW-0614">Plasmid</keyword>
<protein>
    <submittedName>
        <fullName evidence="1">Uncharacterized protein</fullName>
    </submittedName>
</protein>
<sequence length="86" mass="9906">MSVTTFNAATNVWHAKPLNRTGDLSSWQRRMQQACPQPVRGQVVYLDSTHFDRGEQRNITQRIGYLCTGFKPNGEPLWQRGMVQEI</sequence>
<evidence type="ECO:0000313" key="1">
    <source>
        <dbReference type="EMBL" id="QHQ53565.1"/>
    </source>
</evidence>
<dbReference type="EMBL" id="CP047963">
    <property type="protein sequence ID" value="QHQ53565.1"/>
    <property type="molecule type" value="Genomic_DNA"/>
</dbReference>
<accession>A0AAE6VQ14</accession>
<gene>
    <name evidence="1" type="ORF">GWI30_22175</name>
</gene>
<dbReference type="RefSeq" id="WP_161507911.1">
    <property type="nucleotide sequence ID" value="NZ_CAWPID010000002.1"/>
</dbReference>
<name>A0AAE6VQ14_AERME</name>
<dbReference type="AlphaFoldDB" id="A0AAE6VQ14"/>
<dbReference type="Proteomes" id="UP000463871">
    <property type="component" value="Plasmid pMC64A"/>
</dbReference>
<proteinExistence type="predicted"/>
<reference evidence="1 2" key="1">
    <citation type="submission" date="2020-01" db="EMBL/GenBank/DDBJ databases">
        <title>Complete genome of Aeromonas media MC64.</title>
        <authorList>
            <person name="Cao G."/>
            <person name="Fu J."/>
            <person name="Zhong C."/>
        </authorList>
    </citation>
    <scope>NUCLEOTIDE SEQUENCE [LARGE SCALE GENOMIC DNA]</scope>
    <source>
        <strain evidence="1 2">MC64</strain>
        <plasmid evidence="2">pmc64a</plasmid>
    </source>
</reference>
<evidence type="ECO:0000313" key="2">
    <source>
        <dbReference type="Proteomes" id="UP000463871"/>
    </source>
</evidence>
<geneLocation type="plasmid" evidence="2">
    <name>pmc64a</name>
</geneLocation>